<evidence type="ECO:0000313" key="9">
    <source>
        <dbReference type="Proteomes" id="UP000184096"/>
    </source>
</evidence>
<feature type="chain" id="PRO_5012342178" evidence="6">
    <location>
        <begin position="25"/>
        <end position="252"/>
    </location>
</feature>
<feature type="signal peptide" evidence="6">
    <location>
        <begin position="1"/>
        <end position="24"/>
    </location>
</feature>
<dbReference type="Proteomes" id="UP000184096">
    <property type="component" value="Chromosome I"/>
</dbReference>
<dbReference type="PANTHER" id="PTHR34001:SF3">
    <property type="entry name" value="BLL7405 PROTEIN"/>
    <property type="match status" value="1"/>
</dbReference>
<keyword evidence="4" id="KW-0998">Cell outer membrane</keyword>
<dbReference type="InterPro" id="IPR027385">
    <property type="entry name" value="Beta-barrel_OMP"/>
</dbReference>
<keyword evidence="3" id="KW-0472">Membrane</keyword>
<dbReference type="EMBL" id="LT670849">
    <property type="protein sequence ID" value="SHN79411.1"/>
    <property type="molecule type" value="Genomic_DNA"/>
</dbReference>
<evidence type="ECO:0000256" key="4">
    <source>
        <dbReference type="ARBA" id="ARBA00023237"/>
    </source>
</evidence>
<keyword evidence="2 6" id="KW-0732">Signal</keyword>
<evidence type="ECO:0000256" key="2">
    <source>
        <dbReference type="ARBA" id="ARBA00022729"/>
    </source>
</evidence>
<comment type="subcellular location">
    <subcellularLocation>
        <location evidence="1">Cell outer membrane</location>
    </subcellularLocation>
</comment>
<evidence type="ECO:0000313" key="8">
    <source>
        <dbReference type="EMBL" id="SHN79411.1"/>
    </source>
</evidence>
<dbReference type="InterPro" id="IPR011250">
    <property type="entry name" value="OMP/PagP_B-barrel"/>
</dbReference>
<proteinExistence type="inferred from homology"/>
<dbReference type="AlphaFoldDB" id="A0A1M7U8P4"/>
<dbReference type="SUPFAM" id="SSF56925">
    <property type="entry name" value="OMPA-like"/>
    <property type="match status" value="1"/>
</dbReference>
<name>A0A1M7U8P4_9BRAD</name>
<gene>
    <name evidence="8" type="ORF">SAMN05444170_4015</name>
</gene>
<evidence type="ECO:0000259" key="7">
    <source>
        <dbReference type="Pfam" id="PF13505"/>
    </source>
</evidence>
<accession>A0A1M7U8P4</accession>
<evidence type="ECO:0000256" key="6">
    <source>
        <dbReference type="SAM" id="SignalP"/>
    </source>
</evidence>
<dbReference type="InterPro" id="IPR051692">
    <property type="entry name" value="OMP-like"/>
</dbReference>
<dbReference type="OrthoDB" id="8222426at2"/>
<reference evidence="9" key="1">
    <citation type="submission" date="2016-11" db="EMBL/GenBank/DDBJ databases">
        <authorList>
            <person name="Varghese N."/>
            <person name="Submissions S."/>
        </authorList>
    </citation>
    <scope>NUCLEOTIDE SEQUENCE [LARGE SCALE GENOMIC DNA]</scope>
    <source>
        <strain evidence="9">GAS401</strain>
    </source>
</reference>
<dbReference type="Gene3D" id="2.40.160.20">
    <property type="match status" value="1"/>
</dbReference>
<dbReference type="Pfam" id="PF13505">
    <property type="entry name" value="OMP_b-brl"/>
    <property type="match status" value="1"/>
</dbReference>
<organism evidence="8 9">
    <name type="scientific">Bradyrhizobium erythrophlei</name>
    <dbReference type="NCBI Taxonomy" id="1437360"/>
    <lineage>
        <taxon>Bacteria</taxon>
        <taxon>Pseudomonadati</taxon>
        <taxon>Pseudomonadota</taxon>
        <taxon>Alphaproteobacteria</taxon>
        <taxon>Hyphomicrobiales</taxon>
        <taxon>Nitrobacteraceae</taxon>
        <taxon>Bradyrhizobium</taxon>
    </lineage>
</organism>
<dbReference type="GO" id="GO:0009279">
    <property type="term" value="C:cell outer membrane"/>
    <property type="evidence" value="ECO:0007669"/>
    <property type="project" value="UniProtKB-SubCell"/>
</dbReference>
<feature type="domain" description="Outer membrane protein beta-barrel" evidence="7">
    <location>
        <begin position="21"/>
        <end position="242"/>
    </location>
</feature>
<protein>
    <submittedName>
        <fullName evidence="8">Outer membrane immunogenic protein</fullName>
    </submittedName>
</protein>
<dbReference type="PANTHER" id="PTHR34001">
    <property type="entry name" value="BLL7405 PROTEIN"/>
    <property type="match status" value="1"/>
</dbReference>
<keyword evidence="9" id="KW-1185">Reference proteome</keyword>
<evidence type="ECO:0000256" key="5">
    <source>
        <dbReference type="ARBA" id="ARBA00038306"/>
    </source>
</evidence>
<dbReference type="RefSeq" id="WP_072820343.1">
    <property type="nucleotide sequence ID" value="NZ_LT670849.1"/>
</dbReference>
<sequence>MVRNVKLALTGLLMVLGATGVAQAADMPLKAKPLAGAGYNWTGCYIGGDVGGAWSRMDTSRFAQDGIGPSFADYGREDDKGFMGGGQAGCDFQTTNLVFGIQGTFDFGGVKGSHALTDIPTFSETNNLQAVYTATGRMGYLYTPSFLGYVKVGMAWMQDKNQVLQPGGALLESAKFTLPGMTAGLGFEWMFLPNWSAFAEYNYMWIEDTSGQHFTPAPGLIGETLNVKQTVQMVRVGVNYKFHWDGPVVAKY</sequence>
<comment type="similarity">
    <text evidence="5">Belongs to the Omp25/RopB family.</text>
</comment>
<evidence type="ECO:0000256" key="1">
    <source>
        <dbReference type="ARBA" id="ARBA00004442"/>
    </source>
</evidence>
<evidence type="ECO:0000256" key="3">
    <source>
        <dbReference type="ARBA" id="ARBA00023136"/>
    </source>
</evidence>